<dbReference type="SUPFAM" id="SSF57196">
    <property type="entry name" value="EGF/Laminin"/>
    <property type="match status" value="1"/>
</dbReference>
<accession>A0A0G4FQX4</accession>
<reference evidence="6" key="1">
    <citation type="submission" date="2014-11" db="EMBL/GenBank/DDBJ databases">
        <authorList>
            <person name="Otto D Thomas"/>
            <person name="Naeem Raeece"/>
        </authorList>
    </citation>
    <scope>NUCLEOTIDE SEQUENCE</scope>
</reference>
<keyword evidence="3" id="KW-1133">Transmembrane helix</keyword>
<dbReference type="SMART" id="SM00034">
    <property type="entry name" value="CLECT"/>
    <property type="match status" value="1"/>
</dbReference>
<dbReference type="InterPro" id="IPR016186">
    <property type="entry name" value="C-type_lectin-like/link_sf"/>
</dbReference>
<evidence type="ECO:0000256" key="1">
    <source>
        <dbReference type="PROSITE-ProRule" id="PRU00076"/>
    </source>
</evidence>
<dbReference type="PANTHER" id="PTHR22804:SF54">
    <property type="match status" value="1"/>
</dbReference>
<name>A0A0G4FQX4_9ALVE</name>
<dbReference type="EMBL" id="CDMZ01000559">
    <property type="protein sequence ID" value="CEM16852.1"/>
    <property type="molecule type" value="Genomic_DNA"/>
</dbReference>
<dbReference type="GO" id="GO:0005615">
    <property type="term" value="C:extracellular space"/>
    <property type="evidence" value="ECO:0007669"/>
    <property type="project" value="TreeGrafter"/>
</dbReference>
<organism evidence="6">
    <name type="scientific">Chromera velia CCMP2878</name>
    <dbReference type="NCBI Taxonomy" id="1169474"/>
    <lineage>
        <taxon>Eukaryota</taxon>
        <taxon>Sar</taxon>
        <taxon>Alveolata</taxon>
        <taxon>Colpodellida</taxon>
        <taxon>Chromeraceae</taxon>
        <taxon>Chromera</taxon>
    </lineage>
</organism>
<evidence type="ECO:0000259" key="4">
    <source>
        <dbReference type="PROSITE" id="PS50026"/>
    </source>
</evidence>
<dbReference type="PROSITE" id="PS50041">
    <property type="entry name" value="C_TYPE_LECTIN_2"/>
    <property type="match status" value="1"/>
</dbReference>
<feature type="domain" description="EGF-like" evidence="4">
    <location>
        <begin position="597"/>
        <end position="636"/>
    </location>
</feature>
<feature type="region of interest" description="Disordered" evidence="2">
    <location>
        <begin position="823"/>
        <end position="962"/>
    </location>
</feature>
<dbReference type="AlphaFoldDB" id="A0A0G4FQX4"/>
<feature type="compositionally biased region" description="Gly residues" evidence="2">
    <location>
        <begin position="917"/>
        <end position="927"/>
    </location>
</feature>
<dbReference type="CDD" id="cd00037">
    <property type="entry name" value="CLECT"/>
    <property type="match status" value="1"/>
</dbReference>
<evidence type="ECO:0000259" key="5">
    <source>
        <dbReference type="PROSITE" id="PS50041"/>
    </source>
</evidence>
<evidence type="ECO:0008006" key="7">
    <source>
        <dbReference type="Google" id="ProtNLM"/>
    </source>
</evidence>
<keyword evidence="1" id="KW-1015">Disulfide bond</keyword>
<dbReference type="Pfam" id="PF00059">
    <property type="entry name" value="Lectin_C"/>
    <property type="match status" value="1"/>
</dbReference>
<keyword evidence="3" id="KW-0812">Transmembrane</keyword>
<protein>
    <recommendedName>
        <fullName evidence="7">C-type lectin domain-containing protein</fullName>
    </recommendedName>
</protein>
<feature type="compositionally biased region" description="Basic and acidic residues" evidence="2">
    <location>
        <begin position="704"/>
        <end position="718"/>
    </location>
</feature>
<evidence type="ECO:0000256" key="3">
    <source>
        <dbReference type="SAM" id="Phobius"/>
    </source>
</evidence>
<feature type="transmembrane region" description="Helical" evidence="3">
    <location>
        <begin position="753"/>
        <end position="776"/>
    </location>
</feature>
<dbReference type="InterPro" id="IPR050691">
    <property type="entry name" value="Hyaluronan_bind_Proteoglycan"/>
</dbReference>
<dbReference type="GO" id="GO:0072534">
    <property type="term" value="C:perineuronal net"/>
    <property type="evidence" value="ECO:0007669"/>
    <property type="project" value="TreeGrafter"/>
</dbReference>
<keyword evidence="3" id="KW-0472">Membrane</keyword>
<comment type="caution">
    <text evidence="1">Lacks conserved residue(s) required for the propagation of feature annotation.</text>
</comment>
<dbReference type="Gene3D" id="3.10.100.10">
    <property type="entry name" value="Mannose-Binding Protein A, subunit A"/>
    <property type="match status" value="1"/>
</dbReference>
<feature type="disulfide bond" evidence="1">
    <location>
        <begin position="626"/>
        <end position="635"/>
    </location>
</feature>
<proteinExistence type="predicted"/>
<feature type="compositionally biased region" description="Basic and acidic residues" evidence="2">
    <location>
        <begin position="830"/>
        <end position="844"/>
    </location>
</feature>
<gene>
    <name evidence="6" type="ORF">Cvel_18288</name>
</gene>
<dbReference type="InterPro" id="IPR001304">
    <property type="entry name" value="C-type_lectin-like"/>
</dbReference>
<feature type="compositionally biased region" description="Low complexity" evidence="2">
    <location>
        <begin position="887"/>
        <end position="899"/>
    </location>
</feature>
<dbReference type="SUPFAM" id="SSF56436">
    <property type="entry name" value="C-type lectin-like"/>
    <property type="match status" value="1"/>
</dbReference>
<dbReference type="VEuPathDB" id="CryptoDB:Cvel_18288"/>
<feature type="compositionally biased region" description="Basic and acidic residues" evidence="2">
    <location>
        <begin position="945"/>
        <end position="956"/>
    </location>
</feature>
<dbReference type="PANTHER" id="PTHR22804">
    <property type="entry name" value="AGGRECAN/VERSICAN PROTEOGLYCAN"/>
    <property type="match status" value="1"/>
</dbReference>
<feature type="region of interest" description="Disordered" evidence="2">
    <location>
        <begin position="682"/>
        <end position="746"/>
    </location>
</feature>
<dbReference type="PROSITE" id="PS00022">
    <property type="entry name" value="EGF_1"/>
    <property type="match status" value="1"/>
</dbReference>
<feature type="domain" description="C-type lectin" evidence="5">
    <location>
        <begin position="12"/>
        <end position="137"/>
    </location>
</feature>
<evidence type="ECO:0000256" key="2">
    <source>
        <dbReference type="SAM" id="MobiDB-lite"/>
    </source>
</evidence>
<dbReference type="PhylomeDB" id="A0A0G4FQX4"/>
<dbReference type="InterPro" id="IPR016187">
    <property type="entry name" value="CTDL_fold"/>
</dbReference>
<dbReference type="InterPro" id="IPR000742">
    <property type="entry name" value="EGF"/>
</dbReference>
<evidence type="ECO:0000313" key="6">
    <source>
        <dbReference type="EMBL" id="CEM16852.1"/>
    </source>
</evidence>
<dbReference type="PROSITE" id="PS50026">
    <property type="entry name" value="EGF_3"/>
    <property type="match status" value="1"/>
</dbReference>
<sequence>MTPEGTPMELPWVEAENFCRERKSHLASIIGAGDRRALILSCRAGGSTACWMGLNDRAKEGEFVYTDGTGFEFEAWGNTSQWYAGPDNRGGTPADCNSPDRAGDPACQADCVYLNATRGMNALFDQSCATSMAFVCEQPVRQFNGSEEFRLSQIPGANGREMVLSQVDFFTSPECSAETLKCPTEWTSSDINPWSRDRNEREENLKGLCGAAESPADETRVTCGTEDDTRGRTGSGGGFWRINWWLRRNMCMFPSVSADFEGMEVINCARIGRGTESVNDTWALEVPMGERKWTVPVTPGQSVDVRIPFVPAWRSWRVKKNENFTLELPVANLAADQISQLRLKIVKRSRFGIFSFRRRDICAYQGEEVEGLETTVGPSSRSAERKELTRGINTADLDLLDASGAKFDMLQWKGEDGEGLSMDDPALYTVCICAWGDQCDDMGATTRLYNRSPWLRVGHVLVEGIEELHPITLQTGRAQSLGVLGTGFVYGSDQRTHWNARTKFVSKGDDCFTGVNDNENIVNVNCDPERPWVCDSPPTSRPATWPWEGFRWNNIGFRFEEPTELQQCFCFENCDKSENWSKVRDVTVAIPLPEEKQSENCGFAGGPCVNGGVCVTMPDRTDQCDCPHGVSGATCSAPWRRTGIPRYSYFTDSEPTEAAQAAYEEQVQKVGLDRDEPEDWDDFYVAAHPDPTPEPAVAEEETSEDSKAQESLEADENRQQQISPDVPPPPSIPIPSGKGTPASDDSTTNARRALIMALCVTGAVAVAVGLFFLWCCCCRRKSSSSSASGARARRTFREDRFGGASASSAALESQLSNVAALPLADEGDEDGGKKKPANRSDSKLTVKQNSYVSDDVDIDLEKDEKPKAVDPVGTSPRQQQHPGTLPVVSRLSSSASVSVIGRQGGSDPGDNRSAGGNSDGSGEGVTGAGRPFPSRSNTAPSVRQLGRETAERKEEPSFDSLL</sequence>
<keyword evidence="1" id="KW-0245">EGF-like domain</keyword>